<feature type="transmembrane region" description="Helical" evidence="6">
    <location>
        <begin position="12"/>
        <end position="34"/>
    </location>
</feature>
<dbReference type="STRING" id="1685382.AVJ23_18440"/>
<protein>
    <recommendedName>
        <fullName evidence="7">EamA domain-containing protein</fullName>
    </recommendedName>
</protein>
<dbReference type="RefSeq" id="WP_058863702.1">
    <property type="nucleotide sequence ID" value="NZ_LPXO01000015.1"/>
</dbReference>
<evidence type="ECO:0000256" key="4">
    <source>
        <dbReference type="ARBA" id="ARBA00022989"/>
    </source>
</evidence>
<feature type="transmembrane region" description="Helical" evidence="6">
    <location>
        <begin position="247"/>
        <end position="267"/>
    </location>
</feature>
<gene>
    <name evidence="8" type="ORF">AVJ23_18440</name>
</gene>
<sequence>MDIPNTAARNRAAVFFMIGASALISGTSLLAKALGLPMGEVAGLHPFQVTAGRFWFGLVTLLVFLGARPALRPGFAGANWGLHMARVACGWLGVTSMFAAVAAMPVAEATAISFLAPLVTMALAVLMLGERLGLTKLAAAALALVGVTLILKPGTAAFQVAGLYALASAGFLGVEAIFIKRLSGSEPALRVLLMSNLLGSVVSLGVVAFVWAWPVAGQWALMALLGAVMVGAQACFVQALKRGEASLVMPVFYTVLVFAAVYDYALYDVVPDLLAGMGAALIVAGALLLAFRQPVRAALTRWRGRRDLRG</sequence>
<dbReference type="PANTHER" id="PTHR22911">
    <property type="entry name" value="ACYL-MALONYL CONDENSING ENZYME-RELATED"/>
    <property type="match status" value="1"/>
</dbReference>
<evidence type="ECO:0000313" key="8">
    <source>
        <dbReference type="EMBL" id="KUF09236.1"/>
    </source>
</evidence>
<dbReference type="Pfam" id="PF00892">
    <property type="entry name" value="EamA"/>
    <property type="match status" value="2"/>
</dbReference>
<keyword evidence="5 6" id="KW-0472">Membrane</keyword>
<evidence type="ECO:0000256" key="5">
    <source>
        <dbReference type="ARBA" id="ARBA00023136"/>
    </source>
</evidence>
<name>A0A0W7WFE7_9RHOB</name>
<feature type="transmembrane region" description="Helical" evidence="6">
    <location>
        <begin position="83"/>
        <end position="103"/>
    </location>
</feature>
<proteinExistence type="inferred from homology"/>
<feature type="transmembrane region" description="Helical" evidence="6">
    <location>
        <begin position="54"/>
        <end position="71"/>
    </location>
</feature>
<dbReference type="SUPFAM" id="SSF103481">
    <property type="entry name" value="Multidrug resistance efflux transporter EmrE"/>
    <property type="match status" value="2"/>
</dbReference>
<dbReference type="InterPro" id="IPR000620">
    <property type="entry name" value="EamA_dom"/>
</dbReference>
<dbReference type="PANTHER" id="PTHR22911:SF6">
    <property type="entry name" value="SOLUTE CARRIER FAMILY 35 MEMBER G1"/>
    <property type="match status" value="1"/>
</dbReference>
<evidence type="ECO:0000256" key="2">
    <source>
        <dbReference type="ARBA" id="ARBA00009853"/>
    </source>
</evidence>
<comment type="similarity">
    <text evidence="2">Belongs to the drug/metabolite transporter (DMT) superfamily. 10 TMS drug/metabolite exporter (DME) (TC 2.A.7.3) family.</text>
</comment>
<feature type="transmembrane region" description="Helical" evidence="6">
    <location>
        <begin position="273"/>
        <end position="291"/>
    </location>
</feature>
<feature type="domain" description="EamA" evidence="7">
    <location>
        <begin position="13"/>
        <end position="151"/>
    </location>
</feature>
<keyword evidence="9" id="KW-1185">Reference proteome</keyword>
<dbReference type="InterPro" id="IPR037185">
    <property type="entry name" value="EmrE-like"/>
</dbReference>
<dbReference type="EMBL" id="LPXO01000015">
    <property type="protein sequence ID" value="KUF09236.1"/>
    <property type="molecule type" value="Genomic_DNA"/>
</dbReference>
<dbReference type="GO" id="GO:0016020">
    <property type="term" value="C:membrane"/>
    <property type="evidence" value="ECO:0007669"/>
    <property type="project" value="UniProtKB-SubCell"/>
</dbReference>
<feature type="domain" description="EamA" evidence="7">
    <location>
        <begin position="163"/>
        <end position="290"/>
    </location>
</feature>
<comment type="caution">
    <text evidence="8">The sequence shown here is derived from an EMBL/GenBank/DDBJ whole genome shotgun (WGS) entry which is preliminary data.</text>
</comment>
<evidence type="ECO:0000256" key="1">
    <source>
        <dbReference type="ARBA" id="ARBA00004141"/>
    </source>
</evidence>
<evidence type="ECO:0000256" key="6">
    <source>
        <dbReference type="SAM" id="Phobius"/>
    </source>
</evidence>
<feature type="transmembrane region" description="Helical" evidence="6">
    <location>
        <begin position="134"/>
        <end position="151"/>
    </location>
</feature>
<dbReference type="OrthoDB" id="9812899at2"/>
<organism evidence="8 9">
    <name type="scientific">Pseudoponticoccus marisrubri</name>
    <dbReference type="NCBI Taxonomy" id="1685382"/>
    <lineage>
        <taxon>Bacteria</taxon>
        <taxon>Pseudomonadati</taxon>
        <taxon>Pseudomonadota</taxon>
        <taxon>Alphaproteobacteria</taxon>
        <taxon>Rhodobacterales</taxon>
        <taxon>Roseobacteraceae</taxon>
        <taxon>Pseudoponticoccus</taxon>
    </lineage>
</organism>
<dbReference type="AlphaFoldDB" id="A0A0W7WFE7"/>
<accession>A0A0W7WFE7</accession>
<dbReference type="Proteomes" id="UP000054396">
    <property type="component" value="Unassembled WGS sequence"/>
</dbReference>
<keyword evidence="4 6" id="KW-1133">Transmembrane helix</keyword>
<comment type="subcellular location">
    <subcellularLocation>
        <location evidence="1">Membrane</location>
        <topology evidence="1">Multi-pass membrane protein</topology>
    </subcellularLocation>
</comment>
<feature type="transmembrane region" description="Helical" evidence="6">
    <location>
        <begin position="191"/>
        <end position="213"/>
    </location>
</feature>
<feature type="transmembrane region" description="Helical" evidence="6">
    <location>
        <begin position="109"/>
        <end position="127"/>
    </location>
</feature>
<evidence type="ECO:0000259" key="7">
    <source>
        <dbReference type="Pfam" id="PF00892"/>
    </source>
</evidence>
<feature type="transmembrane region" description="Helical" evidence="6">
    <location>
        <begin position="157"/>
        <end position="179"/>
    </location>
</feature>
<evidence type="ECO:0000256" key="3">
    <source>
        <dbReference type="ARBA" id="ARBA00022692"/>
    </source>
</evidence>
<keyword evidence="3 6" id="KW-0812">Transmembrane</keyword>
<evidence type="ECO:0000313" key="9">
    <source>
        <dbReference type="Proteomes" id="UP000054396"/>
    </source>
</evidence>
<feature type="transmembrane region" description="Helical" evidence="6">
    <location>
        <begin position="219"/>
        <end position="240"/>
    </location>
</feature>
<reference evidence="8 9" key="1">
    <citation type="submission" date="2015-12" db="EMBL/GenBank/DDBJ databases">
        <authorList>
            <person name="Shamseldin A."/>
            <person name="Moawad H."/>
            <person name="Abd El-Rahim W.M."/>
            <person name="Sadowsky M.J."/>
        </authorList>
    </citation>
    <scope>NUCLEOTIDE SEQUENCE [LARGE SCALE GENOMIC DNA]</scope>
    <source>
        <strain evidence="8 9">SJ5A-1</strain>
    </source>
</reference>